<organism evidence="1">
    <name type="scientific">marine sediment metagenome</name>
    <dbReference type="NCBI Taxonomy" id="412755"/>
    <lineage>
        <taxon>unclassified sequences</taxon>
        <taxon>metagenomes</taxon>
        <taxon>ecological metagenomes</taxon>
    </lineage>
</organism>
<comment type="caution">
    <text evidence="1">The sequence shown here is derived from an EMBL/GenBank/DDBJ whole genome shotgun (WGS) entry which is preliminary data.</text>
</comment>
<protein>
    <submittedName>
        <fullName evidence="1">Uncharacterized protein</fullName>
    </submittedName>
</protein>
<reference evidence="1" key="1">
    <citation type="journal article" date="2014" name="Front. Microbiol.">
        <title>High frequency of phylogenetically diverse reductive dehalogenase-homologous genes in deep subseafloor sedimentary metagenomes.</title>
        <authorList>
            <person name="Kawai M."/>
            <person name="Futagami T."/>
            <person name="Toyoda A."/>
            <person name="Takaki Y."/>
            <person name="Nishi S."/>
            <person name="Hori S."/>
            <person name="Arai W."/>
            <person name="Tsubouchi T."/>
            <person name="Morono Y."/>
            <person name="Uchiyama I."/>
            <person name="Ito T."/>
            <person name="Fujiyama A."/>
            <person name="Inagaki F."/>
            <person name="Takami H."/>
        </authorList>
    </citation>
    <scope>NUCLEOTIDE SEQUENCE</scope>
    <source>
        <strain evidence="1">Expedition CK06-06</strain>
    </source>
</reference>
<accession>X0UC07</accession>
<dbReference type="AlphaFoldDB" id="X0UC07"/>
<gene>
    <name evidence="1" type="ORF">S01H1_26583</name>
</gene>
<dbReference type="EMBL" id="BARS01016119">
    <property type="protein sequence ID" value="GAF97917.1"/>
    <property type="molecule type" value="Genomic_DNA"/>
</dbReference>
<proteinExistence type="predicted"/>
<sequence length="61" mass="6928">PMFMEAEGASLVQLALNKWMSTVQTFDQEKPFPDDSVAGLLKNLVQIKKWVLNLISSYLDK</sequence>
<evidence type="ECO:0000313" key="1">
    <source>
        <dbReference type="EMBL" id="GAF97917.1"/>
    </source>
</evidence>
<name>X0UC07_9ZZZZ</name>
<feature type="non-terminal residue" evidence="1">
    <location>
        <position position="1"/>
    </location>
</feature>